<feature type="transmembrane region" description="Helical" evidence="1">
    <location>
        <begin position="149"/>
        <end position="171"/>
    </location>
</feature>
<dbReference type="EMBL" id="CP071880">
    <property type="protein sequence ID" value="QTE50232.1"/>
    <property type="molecule type" value="Genomic_DNA"/>
</dbReference>
<dbReference type="RefSeq" id="WP_112653078.1">
    <property type="nucleotide sequence ID" value="NZ_CP043451.1"/>
</dbReference>
<proteinExistence type="predicted"/>
<evidence type="ECO:0000313" key="3">
    <source>
        <dbReference type="EMBL" id="QTE50232.1"/>
    </source>
</evidence>
<evidence type="ECO:0000313" key="5">
    <source>
        <dbReference type="Proteomes" id="UP000663940"/>
    </source>
</evidence>
<sequence length="213" mass="24346">MNSTRNLILVSLGLYFGLSLILVSITSHFILTIKFFENSNEYLSGIPGQETGIYNSLQKYLYLSNILYGIFKLTLIALIINTGLYLSDVNVAFGKTFLITVLCEFIFLVPAIIKIFWFKHYYPNGTLTDWHRVYILSALSLVDKVPADWYYPLQTLNVFEVAYWFLLAFGIKKISKLNFDQSLRIVVLSYVPALFVWIAFISFCTVILSPGNA</sequence>
<keyword evidence="1" id="KW-0812">Transmembrane</keyword>
<evidence type="ECO:0000256" key="1">
    <source>
        <dbReference type="SAM" id="Phobius"/>
    </source>
</evidence>
<name>A0AAE6JM17_9SPHI</name>
<evidence type="ECO:0000313" key="2">
    <source>
        <dbReference type="EMBL" id="QEM07215.1"/>
    </source>
</evidence>
<keyword evidence="1" id="KW-1133">Transmembrane helix</keyword>
<dbReference type="Proteomes" id="UP000663940">
    <property type="component" value="Chromosome"/>
</dbReference>
<dbReference type="EMBL" id="CP043451">
    <property type="protein sequence ID" value="QEM07215.1"/>
    <property type="molecule type" value="Genomic_DNA"/>
</dbReference>
<dbReference type="Proteomes" id="UP000250557">
    <property type="component" value="Chromosome"/>
</dbReference>
<keyword evidence="5" id="KW-1185">Reference proteome</keyword>
<feature type="transmembrane region" description="Helical" evidence="1">
    <location>
        <begin position="183"/>
        <end position="208"/>
    </location>
</feature>
<reference evidence="3 5" key="2">
    <citation type="submission" date="2021-03" db="EMBL/GenBank/DDBJ databases">
        <title>Mucilaginibacter strains isolated from gold and copper mining confer multi heavy-metal resistance.</title>
        <authorList>
            <person name="Li Y."/>
        </authorList>
    </citation>
    <scope>NUCLEOTIDE SEQUENCE [LARGE SCALE GENOMIC DNA]</scope>
    <source>
        <strain evidence="3 5">P2-4</strain>
    </source>
</reference>
<feature type="transmembrane region" description="Helical" evidence="1">
    <location>
        <begin position="66"/>
        <end position="86"/>
    </location>
</feature>
<accession>A0AAE6JM17</accession>
<evidence type="ECO:0000313" key="4">
    <source>
        <dbReference type="Proteomes" id="UP000250557"/>
    </source>
</evidence>
<evidence type="ECO:0008006" key="6">
    <source>
        <dbReference type="Google" id="ProtNLM"/>
    </source>
</evidence>
<protein>
    <recommendedName>
        <fullName evidence="6">Yip1 domain-containing protein</fullName>
    </recommendedName>
</protein>
<feature type="transmembrane region" description="Helical" evidence="1">
    <location>
        <begin position="98"/>
        <end position="118"/>
    </location>
</feature>
<feature type="transmembrane region" description="Helical" evidence="1">
    <location>
        <begin position="7"/>
        <end position="31"/>
    </location>
</feature>
<organism evidence="2 4">
    <name type="scientific">Mucilaginibacter rubeus</name>
    <dbReference type="NCBI Taxonomy" id="2027860"/>
    <lineage>
        <taxon>Bacteria</taxon>
        <taxon>Pseudomonadati</taxon>
        <taxon>Bacteroidota</taxon>
        <taxon>Sphingobacteriia</taxon>
        <taxon>Sphingobacteriales</taxon>
        <taxon>Sphingobacteriaceae</taxon>
        <taxon>Mucilaginibacter</taxon>
    </lineage>
</organism>
<gene>
    <name evidence="2" type="ORF">DIU31_028325</name>
    <name evidence="3" type="ORF">J3L21_32680</name>
</gene>
<reference evidence="2 4" key="1">
    <citation type="submission" date="2019-08" db="EMBL/GenBank/DDBJ databases">
        <title>Comparative genome analysis confer to the adaptation heavy metal polluted environment.</title>
        <authorList>
            <person name="Li Y."/>
        </authorList>
    </citation>
    <scope>NUCLEOTIDE SEQUENCE [LARGE SCALE GENOMIC DNA]</scope>
    <source>
        <strain evidence="2 4">P2</strain>
    </source>
</reference>
<keyword evidence="1" id="KW-0472">Membrane</keyword>
<dbReference type="AlphaFoldDB" id="A0AAE6JM17"/>